<dbReference type="InterPro" id="IPR015943">
    <property type="entry name" value="WD40/YVTN_repeat-like_dom_sf"/>
</dbReference>
<sequence>MVRPRPCAYHQRDPPPSIPTGSFPETAKSMDEEADWLVDSLRLYQDLHAFELPGPTRVLEWTDNQGVYVAGCESQKRNEVLHLLLPPKLCAENQSLCPERDFRVKHGGFSDKPVYNLKHVPETRLLVTSGPPSSSLQVWQVAEDSDLIKTVITIALPEAESSRWPKIAVLVSKVPQVLHGARASGLHITDLECQKTFNMSGVSDHEEEISSLQVLDADTFIFCCASGRLGLVDIRQKPGDCKKTIPNSGPGGEQWCAEVRSREKGPGPTVASLSSAGQLQLRDLRDLDHPVTTVQCPVSVPSPDRELLRVSWAPSLAGCLAISGFDGTVQIYDTTSWERNGSHIEPLFIHKGHLFMDGTKEDTLPLVTTHSWHPSKPRTLLSAAADASLHVWDWMDPCNS</sequence>
<dbReference type="Proteomes" id="UP000002280">
    <property type="component" value="Chromosome 1"/>
</dbReference>
<reference evidence="2 3" key="1">
    <citation type="journal article" date="2007" name="Nature">
        <title>Genome of the marsupial Monodelphis domestica reveals innovation in non-coding sequences.</title>
        <authorList>
            <person name="Mikkelsen T.S."/>
            <person name="Wakefield M.J."/>
            <person name="Aken B."/>
            <person name="Amemiya C.T."/>
            <person name="Chang J.L."/>
            <person name="Duke S."/>
            <person name="Garber M."/>
            <person name="Gentles A.J."/>
            <person name="Goodstadt L."/>
            <person name="Heger A."/>
            <person name="Jurka J."/>
            <person name="Kamal M."/>
            <person name="Mauceli E."/>
            <person name="Searle S.M."/>
            <person name="Sharpe T."/>
            <person name="Baker M.L."/>
            <person name="Batzer M.A."/>
            <person name="Benos P.V."/>
            <person name="Belov K."/>
            <person name="Clamp M."/>
            <person name="Cook A."/>
            <person name="Cuff J."/>
            <person name="Das R."/>
            <person name="Davidow L."/>
            <person name="Deakin J.E."/>
            <person name="Fazzari M.J."/>
            <person name="Glass J.L."/>
            <person name="Grabherr M."/>
            <person name="Greally J.M."/>
            <person name="Gu W."/>
            <person name="Hore T.A."/>
            <person name="Huttley G.A."/>
            <person name="Kleber M."/>
            <person name="Jirtle R.L."/>
            <person name="Koina E."/>
            <person name="Lee J.T."/>
            <person name="Mahony S."/>
            <person name="Marra M.A."/>
            <person name="Miller R.D."/>
            <person name="Nicholls R.D."/>
            <person name="Oda M."/>
            <person name="Papenfuss A.T."/>
            <person name="Parra Z.E."/>
            <person name="Pollock D.D."/>
            <person name="Ray D.A."/>
            <person name="Schein J.E."/>
            <person name="Speed T.P."/>
            <person name="Thompson K."/>
            <person name="VandeBerg J.L."/>
            <person name="Wade C.M."/>
            <person name="Walker J.A."/>
            <person name="Waters P.D."/>
            <person name="Webber C."/>
            <person name="Weidman J.R."/>
            <person name="Xie X."/>
            <person name="Zody M.C."/>
            <person name="Baldwin J."/>
            <person name="Abdouelleil A."/>
            <person name="Abdulkadir J."/>
            <person name="Abebe A."/>
            <person name="Abera B."/>
            <person name="Abreu J."/>
            <person name="Acer S.C."/>
            <person name="Aftuck L."/>
            <person name="Alexander A."/>
            <person name="An P."/>
            <person name="Anderson E."/>
            <person name="Anderson S."/>
            <person name="Arachi H."/>
            <person name="Azer M."/>
            <person name="Bachantsang P."/>
            <person name="Barry A."/>
            <person name="Bayul T."/>
            <person name="Berlin A."/>
            <person name="Bessette D."/>
            <person name="Bloom T."/>
            <person name="Bloom T."/>
            <person name="Boguslavskiy L."/>
            <person name="Bonnet C."/>
            <person name="Boukhgalter B."/>
            <person name="Bourzgui I."/>
            <person name="Brown A."/>
            <person name="Cahill P."/>
            <person name="Channer S."/>
            <person name="Cheshatsang Y."/>
            <person name="Chuda L."/>
            <person name="Citroen M."/>
            <person name="Collymore A."/>
            <person name="Cooke P."/>
            <person name="Costello M."/>
            <person name="D'Aco K."/>
            <person name="Daza R."/>
            <person name="De Haan G."/>
            <person name="DeGray S."/>
            <person name="DeMaso C."/>
            <person name="Dhargay N."/>
            <person name="Dooley K."/>
            <person name="Dooley E."/>
            <person name="Doricent M."/>
            <person name="Dorje P."/>
            <person name="Dorjee K."/>
            <person name="Dupes A."/>
            <person name="Elong R."/>
            <person name="Falk J."/>
            <person name="Farina A."/>
            <person name="Faro S."/>
            <person name="Ferguson D."/>
            <person name="Fisher S."/>
            <person name="Foley C.D."/>
            <person name="Franke A."/>
            <person name="Friedrich D."/>
            <person name="Gadbois L."/>
            <person name="Gearin G."/>
            <person name="Gearin C.R."/>
            <person name="Giannoukos G."/>
            <person name="Goode T."/>
            <person name="Graham J."/>
            <person name="Grandbois E."/>
            <person name="Grewal S."/>
            <person name="Gyaltsen K."/>
            <person name="Hafez N."/>
            <person name="Hagos B."/>
            <person name="Hall J."/>
            <person name="Henson C."/>
            <person name="Hollinger A."/>
            <person name="Honan T."/>
            <person name="Huard M.D."/>
            <person name="Hughes L."/>
            <person name="Hurhula B."/>
            <person name="Husby M.E."/>
            <person name="Kamat A."/>
            <person name="Kanga B."/>
            <person name="Kashin S."/>
            <person name="Khazanovich D."/>
            <person name="Kisner P."/>
            <person name="Lance K."/>
            <person name="Lara M."/>
            <person name="Lee W."/>
            <person name="Lennon N."/>
            <person name="Letendre F."/>
            <person name="LeVine R."/>
            <person name="Lipovsky A."/>
            <person name="Liu X."/>
            <person name="Liu J."/>
            <person name="Liu S."/>
            <person name="Lokyitsang T."/>
            <person name="Lokyitsang Y."/>
            <person name="Lubonja R."/>
            <person name="Lui A."/>
            <person name="MacDonald P."/>
            <person name="Magnisalis V."/>
            <person name="Maru K."/>
            <person name="Matthews C."/>
            <person name="McCusker W."/>
            <person name="McDonough S."/>
            <person name="Mehta T."/>
            <person name="Meldrim J."/>
            <person name="Meneus L."/>
            <person name="Mihai O."/>
            <person name="Mihalev A."/>
            <person name="Mihova T."/>
            <person name="Mittelman R."/>
            <person name="Mlenga V."/>
            <person name="Montmayeur A."/>
            <person name="Mulrain L."/>
            <person name="Navidi A."/>
            <person name="Naylor J."/>
            <person name="Negash T."/>
            <person name="Nguyen T."/>
            <person name="Nguyen N."/>
            <person name="Nicol R."/>
            <person name="Norbu C."/>
            <person name="Norbu N."/>
            <person name="Novod N."/>
            <person name="O'Neill B."/>
            <person name="Osman S."/>
            <person name="Markiewicz E."/>
            <person name="Oyono O.L."/>
            <person name="Patti C."/>
            <person name="Phunkhang P."/>
            <person name="Pierre F."/>
            <person name="Priest M."/>
            <person name="Raghuraman S."/>
            <person name="Rege F."/>
            <person name="Reyes R."/>
            <person name="Rise C."/>
            <person name="Rogov P."/>
            <person name="Ross K."/>
            <person name="Ryan E."/>
            <person name="Settipalli S."/>
            <person name="Shea T."/>
            <person name="Sherpa N."/>
            <person name="Shi L."/>
            <person name="Shih D."/>
            <person name="Sparrow T."/>
            <person name="Spaulding J."/>
            <person name="Stalker J."/>
            <person name="Stange-Thomann N."/>
            <person name="Stavropoulos S."/>
            <person name="Stone C."/>
            <person name="Strader C."/>
            <person name="Tesfaye S."/>
            <person name="Thomson T."/>
            <person name="Thoulutsang Y."/>
            <person name="Thoulutsang D."/>
            <person name="Topham K."/>
            <person name="Topping I."/>
            <person name="Tsamla T."/>
            <person name="Vassiliev H."/>
            <person name="Vo A."/>
            <person name="Wangchuk T."/>
            <person name="Wangdi T."/>
            <person name="Weiand M."/>
            <person name="Wilkinson J."/>
            <person name="Wilson A."/>
            <person name="Yadav S."/>
            <person name="Young G."/>
            <person name="Yu Q."/>
            <person name="Zembek L."/>
            <person name="Zhong D."/>
            <person name="Zimmer A."/>
            <person name="Zwirko Z."/>
            <person name="Jaffe D.B."/>
            <person name="Alvarez P."/>
            <person name="Brockman W."/>
            <person name="Butler J."/>
            <person name="Chin C."/>
            <person name="Gnerre S."/>
            <person name="MacCallum I."/>
            <person name="Graves J.A."/>
            <person name="Ponting C.P."/>
            <person name="Breen M."/>
            <person name="Samollow P.B."/>
            <person name="Lander E.S."/>
            <person name="Lindblad-Toh K."/>
        </authorList>
    </citation>
    <scope>NUCLEOTIDE SEQUENCE [LARGE SCALE GENOMIC DNA]</scope>
</reference>
<dbReference type="GO" id="GO:0031122">
    <property type="term" value="P:cytoplasmic microtubule organization"/>
    <property type="evidence" value="ECO:0000318"/>
    <property type="project" value="GO_Central"/>
</dbReference>
<name>F6X8Z3_MONDO</name>
<evidence type="ECO:0000313" key="2">
    <source>
        <dbReference type="Ensembl" id="ENSMODP00000024157.3"/>
    </source>
</evidence>
<proteinExistence type="predicted"/>
<dbReference type="FunCoup" id="F6X8Z3">
    <property type="interactions" value="675"/>
</dbReference>
<dbReference type="PANTHER" id="PTHR46947:SF1">
    <property type="entry name" value="WD REPEAT-CONTAINING PROTEIN 73"/>
    <property type="match status" value="1"/>
</dbReference>
<evidence type="ECO:0000256" key="1">
    <source>
        <dbReference type="SAM" id="MobiDB-lite"/>
    </source>
</evidence>
<dbReference type="OMA" id="CKPRTLL"/>
<dbReference type="GO" id="GO:0000922">
    <property type="term" value="C:spindle pole"/>
    <property type="evidence" value="ECO:0007669"/>
    <property type="project" value="Ensembl"/>
</dbReference>
<dbReference type="Bgee" id="ENSMODG00000019360">
    <property type="expression patterns" value="Expressed in liver and 20 other cell types or tissues"/>
</dbReference>
<dbReference type="InParanoid" id="F6X8Z3"/>
<keyword evidence="3" id="KW-1185">Reference proteome</keyword>
<dbReference type="GO" id="GO:0032154">
    <property type="term" value="C:cleavage furrow"/>
    <property type="evidence" value="ECO:0007669"/>
    <property type="project" value="Ensembl"/>
</dbReference>
<dbReference type="STRING" id="13616.ENSMODP00000024157"/>
<dbReference type="GO" id="GO:0030674">
    <property type="term" value="F:protein-macromolecule adaptor activity"/>
    <property type="evidence" value="ECO:0007669"/>
    <property type="project" value="Ensembl"/>
</dbReference>
<dbReference type="InterPro" id="IPR001680">
    <property type="entry name" value="WD40_rpt"/>
</dbReference>
<reference evidence="2" key="2">
    <citation type="submission" date="2025-08" db="UniProtKB">
        <authorList>
            <consortium name="Ensembl"/>
        </authorList>
    </citation>
    <scope>IDENTIFICATION</scope>
</reference>
<dbReference type="AlphaFoldDB" id="F6X8Z3"/>
<gene>
    <name evidence="2" type="primary">WDR73</name>
</gene>
<dbReference type="Gene3D" id="2.130.10.10">
    <property type="entry name" value="YVTN repeat-like/Quinoprotein amine dehydrogenase"/>
    <property type="match status" value="1"/>
</dbReference>
<dbReference type="PANTHER" id="PTHR46947">
    <property type="entry name" value="WD REPEAT-CONTAINING PROTEIN 73"/>
    <property type="match status" value="1"/>
</dbReference>
<reference evidence="2" key="3">
    <citation type="submission" date="2025-09" db="UniProtKB">
        <authorList>
            <consortium name="Ensembl"/>
        </authorList>
    </citation>
    <scope>IDENTIFICATION</scope>
</reference>
<feature type="region of interest" description="Disordered" evidence="1">
    <location>
        <begin position="1"/>
        <end position="26"/>
    </location>
</feature>
<dbReference type="GeneTree" id="ENSGT00390000015701"/>
<dbReference type="HOGENOM" id="CLU_070481_0_0_1"/>
<dbReference type="SMART" id="SM00320">
    <property type="entry name" value="WD40"/>
    <property type="match status" value="4"/>
</dbReference>
<evidence type="ECO:0000313" key="3">
    <source>
        <dbReference type="Proteomes" id="UP000002280"/>
    </source>
</evidence>
<organism evidence="2 3">
    <name type="scientific">Monodelphis domestica</name>
    <name type="common">Gray short-tailed opossum</name>
    <dbReference type="NCBI Taxonomy" id="13616"/>
    <lineage>
        <taxon>Eukaryota</taxon>
        <taxon>Metazoa</taxon>
        <taxon>Chordata</taxon>
        <taxon>Craniata</taxon>
        <taxon>Vertebrata</taxon>
        <taxon>Euteleostomi</taxon>
        <taxon>Mammalia</taxon>
        <taxon>Metatheria</taxon>
        <taxon>Didelphimorphia</taxon>
        <taxon>Didelphidae</taxon>
        <taxon>Monodelphis</taxon>
    </lineage>
</organism>
<protein>
    <submittedName>
        <fullName evidence="2">WD repeat domain 73</fullName>
    </submittedName>
</protein>
<dbReference type="SUPFAM" id="SSF50978">
    <property type="entry name" value="WD40 repeat-like"/>
    <property type="match status" value="1"/>
</dbReference>
<dbReference type="InterPro" id="IPR036322">
    <property type="entry name" value="WD40_repeat_dom_sf"/>
</dbReference>
<dbReference type="GO" id="GO:0006997">
    <property type="term" value="P:nucleus organization"/>
    <property type="evidence" value="ECO:0007669"/>
    <property type="project" value="Ensembl"/>
</dbReference>
<dbReference type="Ensembl" id="ENSMODT00000024585.4">
    <property type="protein sequence ID" value="ENSMODP00000024157.3"/>
    <property type="gene ID" value="ENSMODG00000019360.4"/>
</dbReference>
<accession>F6X8Z3</accession>
<dbReference type="eggNOG" id="KOG0264">
    <property type="taxonomic scope" value="Eukaryota"/>
</dbReference>
<dbReference type="InterPro" id="IPR042795">
    <property type="entry name" value="Wdr73"/>
</dbReference>
<dbReference type="GO" id="GO:0005829">
    <property type="term" value="C:cytosol"/>
    <property type="evidence" value="ECO:0007669"/>
    <property type="project" value="Ensembl"/>
</dbReference>